<feature type="transmembrane region" description="Helical" evidence="1">
    <location>
        <begin position="97"/>
        <end position="120"/>
    </location>
</feature>
<feature type="transmembrane region" description="Helical" evidence="1">
    <location>
        <begin position="68"/>
        <end position="91"/>
    </location>
</feature>
<keyword evidence="1" id="KW-1133">Transmembrane helix</keyword>
<organism evidence="2 3">
    <name type="scientific">Hibiscus sabdariffa</name>
    <name type="common">roselle</name>
    <dbReference type="NCBI Taxonomy" id="183260"/>
    <lineage>
        <taxon>Eukaryota</taxon>
        <taxon>Viridiplantae</taxon>
        <taxon>Streptophyta</taxon>
        <taxon>Embryophyta</taxon>
        <taxon>Tracheophyta</taxon>
        <taxon>Spermatophyta</taxon>
        <taxon>Magnoliopsida</taxon>
        <taxon>eudicotyledons</taxon>
        <taxon>Gunneridae</taxon>
        <taxon>Pentapetalae</taxon>
        <taxon>rosids</taxon>
        <taxon>malvids</taxon>
        <taxon>Malvales</taxon>
        <taxon>Malvaceae</taxon>
        <taxon>Malvoideae</taxon>
        <taxon>Hibiscus</taxon>
    </lineage>
</organism>
<keyword evidence="1" id="KW-0812">Transmembrane</keyword>
<name>A0ABR2F3Q4_9ROSI</name>
<comment type="caution">
    <text evidence="2">The sequence shown here is derived from an EMBL/GenBank/DDBJ whole genome shotgun (WGS) entry which is preliminary data.</text>
</comment>
<gene>
    <name evidence="2" type="ORF">V6N12_027722</name>
</gene>
<keyword evidence="3" id="KW-1185">Reference proteome</keyword>
<dbReference type="EMBL" id="JBBPBM010000008">
    <property type="protein sequence ID" value="KAK8571642.1"/>
    <property type="molecule type" value="Genomic_DNA"/>
</dbReference>
<accession>A0ABR2F3Q4</accession>
<evidence type="ECO:0000256" key="1">
    <source>
        <dbReference type="SAM" id="Phobius"/>
    </source>
</evidence>
<dbReference type="Proteomes" id="UP001472677">
    <property type="component" value="Unassembled WGS sequence"/>
</dbReference>
<evidence type="ECO:0000313" key="2">
    <source>
        <dbReference type="EMBL" id="KAK8571642.1"/>
    </source>
</evidence>
<sequence length="128" mass="14552">MEDSFGSLFWNHTLFVSAHLASVCNHNNQDLWLGKLLFSMGILLLSLHTIYIWCFPQERSDSADKNRVHVTIIEILFSFMANGMALVGRWFVPRDNLSGLMFGAGAMFSIGVVFFSCYWFSSGKFKNP</sequence>
<keyword evidence="1" id="KW-0472">Membrane</keyword>
<proteinExistence type="predicted"/>
<feature type="transmembrane region" description="Helical" evidence="1">
    <location>
        <begin position="36"/>
        <end position="56"/>
    </location>
</feature>
<reference evidence="2 3" key="1">
    <citation type="journal article" date="2024" name="G3 (Bethesda)">
        <title>Genome assembly of Hibiscus sabdariffa L. provides insights into metabolisms of medicinal natural products.</title>
        <authorList>
            <person name="Kim T."/>
        </authorList>
    </citation>
    <scope>NUCLEOTIDE SEQUENCE [LARGE SCALE GENOMIC DNA]</scope>
    <source>
        <strain evidence="2">TK-2024</strain>
        <tissue evidence="2">Old leaves</tissue>
    </source>
</reference>
<protein>
    <submittedName>
        <fullName evidence="2">Uncharacterized protein</fullName>
    </submittedName>
</protein>
<evidence type="ECO:0000313" key="3">
    <source>
        <dbReference type="Proteomes" id="UP001472677"/>
    </source>
</evidence>